<name>A0A9Q0QVH9_9MAGN</name>
<protein>
    <submittedName>
        <fullName evidence="2">Uncharacterized protein</fullName>
    </submittedName>
</protein>
<feature type="compositionally biased region" description="Basic residues" evidence="1">
    <location>
        <begin position="92"/>
        <end position="110"/>
    </location>
</feature>
<dbReference type="AlphaFoldDB" id="A0A9Q0QVH9"/>
<reference evidence="2" key="1">
    <citation type="journal article" date="2023" name="Plant J.">
        <title>The genome of the king protea, Protea cynaroides.</title>
        <authorList>
            <person name="Chang J."/>
            <person name="Duong T.A."/>
            <person name="Schoeman C."/>
            <person name="Ma X."/>
            <person name="Roodt D."/>
            <person name="Barker N."/>
            <person name="Li Z."/>
            <person name="Van de Peer Y."/>
            <person name="Mizrachi E."/>
        </authorList>
    </citation>
    <scope>NUCLEOTIDE SEQUENCE</scope>
    <source>
        <tissue evidence="2">Young leaves</tissue>
    </source>
</reference>
<sequence>MIVEDSQGNQVEELHLDCKERHRLLCPKLVKLVTHASNSAEGYSLVNNAVNELCLQFQYIGINALVPVVRSEQSNMVTAKGLKKKIGCKASGKRHKGWVGNQKKNKKVKPRGSSSALQCPTLEGSQPMVSNHSFMSYLMSSLEGSPPMLFSSQASNIAVQQSQNIATPQSSRGEVN</sequence>
<evidence type="ECO:0000313" key="2">
    <source>
        <dbReference type="EMBL" id="KAJ4973615.1"/>
    </source>
</evidence>
<proteinExistence type="predicted"/>
<dbReference type="EMBL" id="JAMYWD010000004">
    <property type="protein sequence ID" value="KAJ4973615.1"/>
    <property type="molecule type" value="Genomic_DNA"/>
</dbReference>
<accession>A0A9Q0QVH9</accession>
<organism evidence="2 3">
    <name type="scientific">Protea cynaroides</name>
    <dbReference type="NCBI Taxonomy" id="273540"/>
    <lineage>
        <taxon>Eukaryota</taxon>
        <taxon>Viridiplantae</taxon>
        <taxon>Streptophyta</taxon>
        <taxon>Embryophyta</taxon>
        <taxon>Tracheophyta</taxon>
        <taxon>Spermatophyta</taxon>
        <taxon>Magnoliopsida</taxon>
        <taxon>Proteales</taxon>
        <taxon>Proteaceae</taxon>
        <taxon>Protea</taxon>
    </lineage>
</organism>
<dbReference type="Proteomes" id="UP001141806">
    <property type="component" value="Unassembled WGS sequence"/>
</dbReference>
<evidence type="ECO:0000313" key="3">
    <source>
        <dbReference type="Proteomes" id="UP001141806"/>
    </source>
</evidence>
<feature type="compositionally biased region" description="Polar residues" evidence="1">
    <location>
        <begin position="112"/>
        <end position="122"/>
    </location>
</feature>
<evidence type="ECO:0000256" key="1">
    <source>
        <dbReference type="SAM" id="MobiDB-lite"/>
    </source>
</evidence>
<comment type="caution">
    <text evidence="2">The sequence shown here is derived from an EMBL/GenBank/DDBJ whole genome shotgun (WGS) entry which is preliminary data.</text>
</comment>
<feature type="region of interest" description="Disordered" evidence="1">
    <location>
        <begin position="92"/>
        <end position="122"/>
    </location>
</feature>
<keyword evidence="3" id="KW-1185">Reference proteome</keyword>
<gene>
    <name evidence="2" type="ORF">NE237_006789</name>
</gene>